<keyword evidence="4 7" id="KW-0812">Transmembrane</keyword>
<keyword evidence="5 7" id="KW-1133">Transmembrane helix</keyword>
<dbReference type="Gene3D" id="1.10.287.1260">
    <property type="match status" value="1"/>
</dbReference>
<dbReference type="SUPFAM" id="SSF50182">
    <property type="entry name" value="Sm-like ribonucleoproteins"/>
    <property type="match status" value="1"/>
</dbReference>
<proteinExistence type="inferred from homology"/>
<dbReference type="SUPFAM" id="SSF82861">
    <property type="entry name" value="Mechanosensitive channel protein MscS (YggB), transmembrane region"/>
    <property type="match status" value="1"/>
</dbReference>
<protein>
    <submittedName>
        <fullName evidence="10">MscS Mechanosensitive ion channel</fullName>
    </submittedName>
</protein>
<name>A0A0L6JXA6_9FIRM</name>
<dbReference type="InterPro" id="IPR049278">
    <property type="entry name" value="MS_channel_C"/>
</dbReference>
<dbReference type="PANTHER" id="PTHR30460:SF0">
    <property type="entry name" value="MODERATE CONDUCTANCE MECHANOSENSITIVE CHANNEL YBIO"/>
    <property type="match status" value="1"/>
</dbReference>
<gene>
    <name evidence="10" type="ORF">Bccel_5654</name>
</gene>
<dbReference type="SUPFAM" id="SSF82689">
    <property type="entry name" value="Mechanosensitive channel protein MscS (YggB), C-terminal domain"/>
    <property type="match status" value="1"/>
</dbReference>
<dbReference type="InterPro" id="IPR011066">
    <property type="entry name" value="MscS_channel_C_sf"/>
</dbReference>
<evidence type="ECO:0000256" key="7">
    <source>
        <dbReference type="SAM" id="Phobius"/>
    </source>
</evidence>
<dbReference type="RefSeq" id="WP_050753940.1">
    <property type="nucleotide sequence ID" value="NZ_JQKC01000010.1"/>
</dbReference>
<evidence type="ECO:0000256" key="3">
    <source>
        <dbReference type="ARBA" id="ARBA00022475"/>
    </source>
</evidence>
<dbReference type="InterPro" id="IPR045276">
    <property type="entry name" value="YbiO_bact"/>
</dbReference>
<evidence type="ECO:0000256" key="4">
    <source>
        <dbReference type="ARBA" id="ARBA00022692"/>
    </source>
</evidence>
<sequence>MDNVIKFIESTFVNMNSPVMYTIKSLGIIIIAIVVVKVGNFIIKKTFEKQKNFKYSINIKRLDTMSTLTRSIFKYLIYTIAVISILTDVFDIKSVLTAAGIGGLAIGFGAQSLIKDVISGFFIVFENQFEVGDIITIDNLNGTVEHIELRVTRIRNVNGDLYIIPNGEIKKIINHSKGNKTANIDIPISYEADLSKAVDIVNKICEEIVKEFDVIVEAPKILGVTEFHKDNLVLRVTTKTLPNEHYAVERRFRELVKDEFSKANIEFYYRQRPL</sequence>
<evidence type="ECO:0000259" key="9">
    <source>
        <dbReference type="Pfam" id="PF21082"/>
    </source>
</evidence>
<comment type="caution">
    <text evidence="10">The sequence shown here is derived from an EMBL/GenBank/DDBJ whole genome shotgun (WGS) entry which is preliminary data.</text>
</comment>
<dbReference type="eggNOG" id="COG0668">
    <property type="taxonomic scope" value="Bacteria"/>
</dbReference>
<evidence type="ECO:0000256" key="2">
    <source>
        <dbReference type="ARBA" id="ARBA00008017"/>
    </source>
</evidence>
<evidence type="ECO:0000256" key="5">
    <source>
        <dbReference type="ARBA" id="ARBA00022989"/>
    </source>
</evidence>
<dbReference type="Pfam" id="PF00924">
    <property type="entry name" value="MS_channel_2nd"/>
    <property type="match status" value="1"/>
</dbReference>
<dbReference type="PANTHER" id="PTHR30460">
    <property type="entry name" value="MODERATE CONDUCTANCE MECHANOSENSITIVE CHANNEL YBIO"/>
    <property type="match status" value="1"/>
</dbReference>
<dbReference type="GO" id="GO:0008381">
    <property type="term" value="F:mechanosensitive monoatomic ion channel activity"/>
    <property type="evidence" value="ECO:0007669"/>
    <property type="project" value="InterPro"/>
</dbReference>
<dbReference type="AlphaFoldDB" id="A0A0L6JXA6"/>
<feature type="transmembrane region" description="Helical" evidence="7">
    <location>
        <begin position="96"/>
        <end position="114"/>
    </location>
</feature>
<dbReference type="Gene3D" id="2.30.30.60">
    <property type="match status" value="1"/>
</dbReference>
<dbReference type="Proteomes" id="UP000036923">
    <property type="component" value="Unassembled WGS sequence"/>
</dbReference>
<dbReference type="Gene3D" id="3.30.70.100">
    <property type="match status" value="1"/>
</dbReference>
<keyword evidence="6 7" id="KW-0472">Membrane</keyword>
<dbReference type="EMBL" id="LGTC01000001">
    <property type="protein sequence ID" value="KNY30374.1"/>
    <property type="molecule type" value="Genomic_DNA"/>
</dbReference>
<feature type="transmembrane region" description="Helical" evidence="7">
    <location>
        <begin position="72"/>
        <end position="90"/>
    </location>
</feature>
<evidence type="ECO:0000256" key="1">
    <source>
        <dbReference type="ARBA" id="ARBA00004651"/>
    </source>
</evidence>
<dbReference type="InterPro" id="IPR010920">
    <property type="entry name" value="LSM_dom_sf"/>
</dbReference>
<feature type="transmembrane region" description="Helical" evidence="7">
    <location>
        <begin position="20"/>
        <end position="43"/>
    </location>
</feature>
<evidence type="ECO:0000313" key="11">
    <source>
        <dbReference type="Proteomes" id="UP000036923"/>
    </source>
</evidence>
<feature type="domain" description="Mechanosensitive ion channel MscS C-terminal" evidence="9">
    <location>
        <begin position="183"/>
        <end position="267"/>
    </location>
</feature>
<organism evidence="10 11">
    <name type="scientific">Pseudobacteroides cellulosolvens ATCC 35603 = DSM 2933</name>
    <dbReference type="NCBI Taxonomy" id="398512"/>
    <lineage>
        <taxon>Bacteria</taxon>
        <taxon>Bacillati</taxon>
        <taxon>Bacillota</taxon>
        <taxon>Clostridia</taxon>
        <taxon>Eubacteriales</taxon>
        <taxon>Oscillospiraceae</taxon>
        <taxon>Pseudobacteroides</taxon>
    </lineage>
</organism>
<evidence type="ECO:0000313" key="10">
    <source>
        <dbReference type="EMBL" id="KNY30374.1"/>
    </source>
</evidence>
<comment type="subcellular location">
    <subcellularLocation>
        <location evidence="1">Cell membrane</location>
        <topology evidence="1">Multi-pass membrane protein</topology>
    </subcellularLocation>
</comment>
<accession>A0A0L6JXA6</accession>
<reference evidence="11" key="1">
    <citation type="submission" date="2015-07" db="EMBL/GenBank/DDBJ databases">
        <title>Near-Complete Genome Sequence of the Cellulolytic Bacterium Bacteroides (Pseudobacteroides) cellulosolvens ATCC 35603.</title>
        <authorList>
            <person name="Dassa B."/>
            <person name="Utturkar S.M."/>
            <person name="Klingeman D.M."/>
            <person name="Hurt R.A."/>
            <person name="Keller M."/>
            <person name="Xu J."/>
            <person name="Reddy Y.H.K."/>
            <person name="Borovok I."/>
            <person name="Grinberg I.R."/>
            <person name="Lamed R."/>
            <person name="Zhivin O."/>
            <person name="Bayer E.A."/>
            <person name="Brown S.D."/>
        </authorList>
    </citation>
    <scope>NUCLEOTIDE SEQUENCE [LARGE SCALE GENOMIC DNA]</scope>
    <source>
        <strain evidence="11">DSM 2933</strain>
    </source>
</reference>
<dbReference type="InterPro" id="IPR011014">
    <property type="entry name" value="MscS_channel_TM-2"/>
</dbReference>
<dbReference type="InterPro" id="IPR006685">
    <property type="entry name" value="MscS_channel_2nd"/>
</dbReference>
<dbReference type="InterPro" id="IPR023408">
    <property type="entry name" value="MscS_beta-dom_sf"/>
</dbReference>
<dbReference type="FunFam" id="2.30.30.60:FF:000001">
    <property type="entry name" value="MscS Mechanosensitive ion channel"/>
    <property type="match status" value="1"/>
</dbReference>
<dbReference type="OrthoDB" id="9809206at2"/>
<keyword evidence="3" id="KW-1003">Cell membrane</keyword>
<dbReference type="GO" id="GO:0005886">
    <property type="term" value="C:plasma membrane"/>
    <property type="evidence" value="ECO:0007669"/>
    <property type="project" value="UniProtKB-SubCell"/>
</dbReference>
<feature type="domain" description="Mechanosensitive ion channel MscS" evidence="8">
    <location>
        <begin position="113"/>
        <end position="177"/>
    </location>
</feature>
<comment type="similarity">
    <text evidence="2">Belongs to the MscS (TC 1.A.23) family.</text>
</comment>
<evidence type="ECO:0000256" key="6">
    <source>
        <dbReference type="ARBA" id="ARBA00023136"/>
    </source>
</evidence>
<evidence type="ECO:0000259" key="8">
    <source>
        <dbReference type="Pfam" id="PF00924"/>
    </source>
</evidence>
<dbReference type="PATRIC" id="fig|398512.5.peg.5929"/>
<keyword evidence="11" id="KW-1185">Reference proteome</keyword>
<dbReference type="Pfam" id="PF21082">
    <property type="entry name" value="MS_channel_3rd"/>
    <property type="match status" value="1"/>
</dbReference>